<comment type="caution">
    <text evidence="4">The sequence shown here is derived from an EMBL/GenBank/DDBJ whole genome shotgun (WGS) entry which is preliminary data.</text>
</comment>
<dbReference type="NCBIfam" id="TIGR00090">
    <property type="entry name" value="rsfS_iojap_ybeB"/>
    <property type="match status" value="1"/>
</dbReference>
<dbReference type="GO" id="GO:0090071">
    <property type="term" value="P:negative regulation of ribosome biogenesis"/>
    <property type="evidence" value="ECO:0007669"/>
    <property type="project" value="UniProtKB-UniRule"/>
</dbReference>
<feature type="compositionally biased region" description="Acidic residues" evidence="3">
    <location>
        <begin position="122"/>
        <end position="132"/>
    </location>
</feature>
<dbReference type="PANTHER" id="PTHR21043">
    <property type="entry name" value="IOJAP SUPERFAMILY ORTHOLOG"/>
    <property type="match status" value="1"/>
</dbReference>
<evidence type="ECO:0000313" key="4">
    <source>
        <dbReference type="EMBL" id="REF30760.1"/>
    </source>
</evidence>
<dbReference type="SUPFAM" id="SSF81301">
    <property type="entry name" value="Nucleotidyltransferase"/>
    <property type="match status" value="1"/>
</dbReference>
<dbReference type="InterPro" id="IPR004394">
    <property type="entry name" value="Iojap/RsfS/C7orf30"/>
</dbReference>
<keyword evidence="5" id="KW-1185">Reference proteome</keyword>
<dbReference type="InterPro" id="IPR043519">
    <property type="entry name" value="NT_sf"/>
</dbReference>
<dbReference type="GO" id="GO:0043023">
    <property type="term" value="F:ribosomal large subunit binding"/>
    <property type="evidence" value="ECO:0007669"/>
    <property type="project" value="TreeGrafter"/>
</dbReference>
<comment type="subcellular location">
    <subcellularLocation>
        <location evidence="2">Cytoplasm</location>
    </subcellularLocation>
</comment>
<evidence type="ECO:0000313" key="5">
    <source>
        <dbReference type="Proteomes" id="UP000256253"/>
    </source>
</evidence>
<comment type="subunit">
    <text evidence="2">Interacts with ribosomal protein uL14 (rplN).</text>
</comment>
<dbReference type="EMBL" id="QTUA01000001">
    <property type="protein sequence ID" value="REF30760.1"/>
    <property type="molecule type" value="Genomic_DNA"/>
</dbReference>
<feature type="region of interest" description="Disordered" evidence="3">
    <location>
        <begin position="115"/>
        <end position="149"/>
    </location>
</feature>
<evidence type="ECO:0000256" key="1">
    <source>
        <dbReference type="ARBA" id="ARBA00010574"/>
    </source>
</evidence>
<dbReference type="RefSeq" id="WP_115922701.1">
    <property type="nucleotide sequence ID" value="NZ_QTUA01000001.1"/>
</dbReference>
<dbReference type="Proteomes" id="UP000256253">
    <property type="component" value="Unassembled WGS sequence"/>
</dbReference>
<evidence type="ECO:0000256" key="3">
    <source>
        <dbReference type="SAM" id="MobiDB-lite"/>
    </source>
</evidence>
<feature type="compositionally biased region" description="Acidic residues" evidence="3">
    <location>
        <begin position="140"/>
        <end position="149"/>
    </location>
</feature>
<dbReference type="GO" id="GO:0017148">
    <property type="term" value="P:negative regulation of translation"/>
    <property type="evidence" value="ECO:0007669"/>
    <property type="project" value="UniProtKB-UniRule"/>
</dbReference>
<dbReference type="GO" id="GO:0005737">
    <property type="term" value="C:cytoplasm"/>
    <property type="evidence" value="ECO:0007669"/>
    <property type="project" value="UniProtKB-SubCell"/>
</dbReference>
<name>A0A3D9URY2_9MICO</name>
<dbReference type="HAMAP" id="MF_01477">
    <property type="entry name" value="Iojap_RsfS"/>
    <property type="match status" value="1"/>
</dbReference>
<comment type="function">
    <text evidence="2">Functions as a ribosomal silencing factor. Interacts with ribosomal protein uL14 (rplN), blocking formation of intersubunit bridge B8. Prevents association of the 30S and 50S ribosomal subunits and the formation of functional ribosomes, thus repressing translation.</text>
</comment>
<dbReference type="Gene3D" id="3.30.460.10">
    <property type="entry name" value="Beta Polymerase, domain 2"/>
    <property type="match status" value="1"/>
</dbReference>
<dbReference type="Pfam" id="PF02410">
    <property type="entry name" value="RsfS"/>
    <property type="match status" value="1"/>
</dbReference>
<dbReference type="OrthoDB" id="9793681at2"/>
<keyword evidence="2" id="KW-0678">Repressor</keyword>
<keyword evidence="2" id="KW-0963">Cytoplasm</keyword>
<gene>
    <name evidence="2" type="primary">rsfS</name>
    <name evidence="4" type="ORF">DFJ65_1776</name>
</gene>
<keyword evidence="2" id="KW-0810">Translation regulation</keyword>
<evidence type="ECO:0000256" key="2">
    <source>
        <dbReference type="HAMAP-Rule" id="MF_01477"/>
    </source>
</evidence>
<reference evidence="4 5" key="1">
    <citation type="submission" date="2018-08" db="EMBL/GenBank/DDBJ databases">
        <title>Sequencing the genomes of 1000 actinobacteria strains.</title>
        <authorList>
            <person name="Klenk H.-P."/>
        </authorList>
    </citation>
    <scope>NUCLEOTIDE SEQUENCE [LARGE SCALE GENOMIC DNA]</scope>
    <source>
        <strain evidence="4 5">DSM 22967</strain>
    </source>
</reference>
<protein>
    <recommendedName>
        <fullName evidence="2">Ribosomal silencing factor RsfS</fullName>
    </recommendedName>
</protein>
<dbReference type="PANTHER" id="PTHR21043:SF0">
    <property type="entry name" value="MITOCHONDRIAL ASSEMBLY OF RIBOSOMAL LARGE SUBUNIT PROTEIN 1"/>
    <property type="match status" value="1"/>
</dbReference>
<organism evidence="4 5">
    <name type="scientific">Calidifontibacter indicus</name>
    <dbReference type="NCBI Taxonomy" id="419650"/>
    <lineage>
        <taxon>Bacteria</taxon>
        <taxon>Bacillati</taxon>
        <taxon>Actinomycetota</taxon>
        <taxon>Actinomycetes</taxon>
        <taxon>Micrococcales</taxon>
        <taxon>Dermacoccaceae</taxon>
        <taxon>Calidifontibacter</taxon>
    </lineage>
</organism>
<proteinExistence type="inferred from homology"/>
<dbReference type="FunFam" id="3.30.460.10:FF:000008">
    <property type="entry name" value="Ribosomal silencing factor RsfS"/>
    <property type="match status" value="1"/>
</dbReference>
<dbReference type="AlphaFoldDB" id="A0A3D9URY2"/>
<dbReference type="GO" id="GO:0042256">
    <property type="term" value="P:cytosolic ribosome assembly"/>
    <property type="evidence" value="ECO:0007669"/>
    <property type="project" value="UniProtKB-UniRule"/>
</dbReference>
<comment type="similarity">
    <text evidence="1 2">Belongs to the Iojap/RsfS family.</text>
</comment>
<sequence>MTATTESIELAKAAAHAADELKATTVIALDVSEHLALTDIFVIASADNERQVNAIVDSVEDALLERGVKPKRREGRGDGRWVLVDFGDIVVHVQHDDEREFYQLERLWRDCPTVDLELPAGESDDSDAESDDESGRESDTESGTESDTE</sequence>
<accession>A0A3D9URY2</accession>